<protein>
    <submittedName>
        <fullName evidence="4">Amidohydrolase</fullName>
    </submittedName>
</protein>
<dbReference type="SUPFAM" id="SSF53187">
    <property type="entry name" value="Zn-dependent exopeptidases"/>
    <property type="match status" value="1"/>
</dbReference>
<dbReference type="InterPro" id="IPR011650">
    <property type="entry name" value="Peptidase_M20_dimer"/>
</dbReference>
<dbReference type="PIRSF" id="PIRSF005962">
    <property type="entry name" value="Pept_M20D_amidohydro"/>
    <property type="match status" value="1"/>
</dbReference>
<name>W9GM12_9MICO</name>
<dbReference type="FunFam" id="3.30.70.360:FF:000001">
    <property type="entry name" value="N-acetyldiaminopimelate deacetylase"/>
    <property type="match status" value="1"/>
</dbReference>
<dbReference type="Gene3D" id="3.40.630.10">
    <property type="entry name" value="Zn peptidases"/>
    <property type="match status" value="1"/>
</dbReference>
<evidence type="ECO:0000259" key="3">
    <source>
        <dbReference type="Pfam" id="PF07687"/>
    </source>
</evidence>
<feature type="binding site" evidence="2">
    <location>
        <position position="151"/>
    </location>
    <ligand>
        <name>Mn(2+)</name>
        <dbReference type="ChEBI" id="CHEBI:29035"/>
        <label>2</label>
    </ligand>
</feature>
<dbReference type="AlphaFoldDB" id="W9GM12"/>
<dbReference type="GO" id="GO:0046872">
    <property type="term" value="F:metal ion binding"/>
    <property type="evidence" value="ECO:0007669"/>
    <property type="project" value="UniProtKB-KW"/>
</dbReference>
<dbReference type="Proteomes" id="UP000019494">
    <property type="component" value="Unassembled WGS sequence"/>
</dbReference>
<keyword evidence="1 4" id="KW-0378">Hydrolase</keyword>
<dbReference type="Gene3D" id="3.30.70.360">
    <property type="match status" value="1"/>
</dbReference>
<evidence type="ECO:0000256" key="1">
    <source>
        <dbReference type="ARBA" id="ARBA00022801"/>
    </source>
</evidence>
<feature type="domain" description="Peptidase M20 dimerisation" evidence="3">
    <location>
        <begin position="199"/>
        <end position="296"/>
    </location>
</feature>
<dbReference type="Pfam" id="PF07687">
    <property type="entry name" value="M20_dimer"/>
    <property type="match status" value="1"/>
</dbReference>
<feature type="binding site" evidence="2">
    <location>
        <position position="115"/>
    </location>
    <ligand>
        <name>Mn(2+)</name>
        <dbReference type="ChEBI" id="CHEBI:29035"/>
        <label>2</label>
    </ligand>
</feature>
<comment type="cofactor">
    <cofactor evidence="2">
        <name>Mn(2+)</name>
        <dbReference type="ChEBI" id="CHEBI:29035"/>
    </cofactor>
    <text evidence="2">The Mn(2+) ion enhances activity.</text>
</comment>
<dbReference type="GO" id="GO:0050118">
    <property type="term" value="F:N-acetyldiaminopimelate deacetylase activity"/>
    <property type="evidence" value="ECO:0007669"/>
    <property type="project" value="UniProtKB-ARBA"/>
</dbReference>
<comment type="caution">
    <text evidence="4">The sequence shown here is derived from an EMBL/GenBank/DDBJ whole genome shotgun (WGS) entry which is preliminary data.</text>
</comment>
<dbReference type="Pfam" id="PF01546">
    <property type="entry name" value="Peptidase_M20"/>
    <property type="match status" value="1"/>
</dbReference>
<evidence type="ECO:0000313" key="5">
    <source>
        <dbReference type="Proteomes" id="UP000019494"/>
    </source>
</evidence>
<dbReference type="PATRIC" id="fig|584657.3.peg.1965"/>
<dbReference type="PANTHER" id="PTHR11014:SF63">
    <property type="entry name" value="METALLOPEPTIDASE, PUTATIVE (AFU_ORTHOLOGUE AFUA_6G09600)-RELATED"/>
    <property type="match status" value="1"/>
</dbReference>
<dbReference type="EMBL" id="AWQS01000064">
    <property type="protein sequence ID" value="EWT06137.1"/>
    <property type="molecule type" value="Genomic_DNA"/>
</dbReference>
<dbReference type="InterPro" id="IPR036264">
    <property type="entry name" value="Bact_exopeptidase_dim_dom"/>
</dbReference>
<keyword evidence="2" id="KW-0479">Metal-binding</keyword>
<gene>
    <name evidence="4" type="ORF">N864_24060</name>
</gene>
<dbReference type="PANTHER" id="PTHR11014">
    <property type="entry name" value="PEPTIDASE M20 FAMILY MEMBER"/>
    <property type="match status" value="1"/>
</dbReference>
<dbReference type="RefSeq" id="WP_034715973.1">
    <property type="nucleotide sequence ID" value="NZ_AWQS01000064.1"/>
</dbReference>
<dbReference type="SUPFAM" id="SSF55031">
    <property type="entry name" value="Bacterial exopeptidase dimerisation domain"/>
    <property type="match status" value="1"/>
</dbReference>
<feature type="binding site" evidence="2">
    <location>
        <position position="117"/>
    </location>
    <ligand>
        <name>Mn(2+)</name>
        <dbReference type="ChEBI" id="CHEBI:29035"/>
        <label>2</label>
    </ligand>
</feature>
<evidence type="ECO:0000313" key="4">
    <source>
        <dbReference type="EMBL" id="EWT06137.1"/>
    </source>
</evidence>
<organism evidence="4 5">
    <name type="scientific">Intrasporangium chromatireducens Q5-1</name>
    <dbReference type="NCBI Taxonomy" id="584657"/>
    <lineage>
        <taxon>Bacteria</taxon>
        <taxon>Bacillati</taxon>
        <taxon>Actinomycetota</taxon>
        <taxon>Actinomycetes</taxon>
        <taxon>Micrococcales</taxon>
        <taxon>Intrasporangiaceae</taxon>
        <taxon>Intrasporangium</taxon>
    </lineage>
</organism>
<reference evidence="5" key="1">
    <citation type="submission" date="2013-08" db="EMBL/GenBank/DDBJ databases">
        <title>Intrasporangium oryzae NRRL B-24470.</title>
        <authorList>
            <person name="Liu H."/>
            <person name="Wang G."/>
        </authorList>
    </citation>
    <scope>NUCLEOTIDE SEQUENCE [LARGE SCALE GENOMIC DNA]</scope>
    <source>
        <strain evidence="5">Q5-1</strain>
    </source>
</reference>
<dbReference type="OrthoDB" id="9777385at2"/>
<proteinExistence type="predicted"/>
<keyword evidence="5" id="KW-1185">Reference proteome</keyword>
<dbReference type="InterPro" id="IPR002933">
    <property type="entry name" value="Peptidase_M20"/>
</dbReference>
<accession>W9GM12</accession>
<sequence>MATKATAAVLDRLGEIRGSLEDFYRDLHAHPELSNEEHRTASTVADRLAQAGFEVHSGVGGTGVVGILRNGDGPAVLMRADMDALPVREATGLPYASTETATTADGTDVPVMHACGHDVHVTCLLGVADLLAGAKDHWSGTAVALFQPAEEVATGASGMVKDGLTDIVGPVDVALCQHVLAFPSGQVATRTGPVLSTADSMRITIHGRGAHGSMPQAAVDPVVLAATIVVRLQTIVSRELTPGDPAVLTVGSLQAGTKSNVIPESATIQLNVRTYREQTRKTILSAIERIVRAECEASGTPKDPEFELFDHFPLTSNDPDVTARVAAAFTDQFGDRAEELPQQTASEDFSDLPAAFGVPYTYWGLGGTDPELYRKAEEAGRVTQDVPVNHSASFAPVIQPTLDTGTTAMVVAALAWLGRDNSGRES</sequence>
<evidence type="ECO:0000256" key="2">
    <source>
        <dbReference type="PIRSR" id="PIRSR005962-1"/>
    </source>
</evidence>
<keyword evidence="2" id="KW-0464">Manganese</keyword>
<feature type="binding site" evidence="2">
    <location>
        <position position="178"/>
    </location>
    <ligand>
        <name>Mn(2+)</name>
        <dbReference type="ChEBI" id="CHEBI:29035"/>
        <label>2</label>
    </ligand>
</feature>
<dbReference type="GO" id="GO:0019877">
    <property type="term" value="P:diaminopimelate biosynthetic process"/>
    <property type="evidence" value="ECO:0007669"/>
    <property type="project" value="UniProtKB-ARBA"/>
</dbReference>
<dbReference type="NCBIfam" id="TIGR01891">
    <property type="entry name" value="amidohydrolases"/>
    <property type="match status" value="1"/>
</dbReference>
<dbReference type="InterPro" id="IPR017439">
    <property type="entry name" value="Amidohydrolase"/>
</dbReference>